<dbReference type="InterPro" id="IPR020095">
    <property type="entry name" value="PsdUridine_synth_TruA_C"/>
</dbReference>
<evidence type="ECO:0000313" key="2">
    <source>
        <dbReference type="Proteomes" id="UP001225134"/>
    </source>
</evidence>
<organism evidence="1 2">
    <name type="scientific">Sneathia sanguinegens</name>
    <dbReference type="NCBI Taxonomy" id="40543"/>
    <lineage>
        <taxon>Bacteria</taxon>
        <taxon>Fusobacteriati</taxon>
        <taxon>Fusobacteriota</taxon>
        <taxon>Fusobacteriia</taxon>
        <taxon>Fusobacteriales</taxon>
        <taxon>Leptotrichiaceae</taxon>
        <taxon>Sneathia</taxon>
    </lineage>
</organism>
<gene>
    <name evidence="1" type="ORF">QQA45_07050</name>
</gene>
<protein>
    <submittedName>
        <fullName evidence="1">Pseudouridylate synthase</fullName>
    </submittedName>
</protein>
<accession>A0ABT7HMU5</accession>
<sequence>MKNKACKSVKGYIKEILEKEKIKLVKGLQQAGRTDKNVSATENIIYFMTNEANVDRLKKYSLIKDVKKVIPYLEFPSLIEKRKYIFEYPKEKIKNSYEKIIKLCQELSGYRDYSKFTTKKGRNILNTFRNIEISYIDGKLYFIGDSFLPHQVRIMSSYILTNSLKELEGKYLKLEKIYLKDFLKDLIFERENLDNPDVIYCEKSKKFTYIYTKDKAKLIGKNGKNIKKLNISNKVIICEVKNV</sequence>
<dbReference type="InterPro" id="IPR020103">
    <property type="entry name" value="PsdUridine_synth_cat_dom_sf"/>
</dbReference>
<dbReference type="Proteomes" id="UP001225134">
    <property type="component" value="Unassembled WGS sequence"/>
</dbReference>
<dbReference type="Gene3D" id="3.30.70.660">
    <property type="entry name" value="Pseudouridine synthase I, catalytic domain, C-terminal subdomain"/>
    <property type="match status" value="1"/>
</dbReference>
<proteinExistence type="predicted"/>
<comment type="caution">
    <text evidence="1">The sequence shown here is derived from an EMBL/GenBank/DDBJ whole genome shotgun (WGS) entry which is preliminary data.</text>
</comment>
<dbReference type="SUPFAM" id="SSF55120">
    <property type="entry name" value="Pseudouridine synthase"/>
    <property type="match status" value="1"/>
</dbReference>
<name>A0ABT7HMU5_9FUSO</name>
<evidence type="ECO:0000313" key="1">
    <source>
        <dbReference type="EMBL" id="MDK9581235.1"/>
    </source>
</evidence>
<dbReference type="EMBL" id="JASSPP010000019">
    <property type="protein sequence ID" value="MDK9581235.1"/>
    <property type="molecule type" value="Genomic_DNA"/>
</dbReference>
<reference evidence="1 2" key="1">
    <citation type="submission" date="2023-06" db="EMBL/GenBank/DDBJ databases">
        <title>Antibody response to the Sneathia vaginalis cytopathogenic toxin A during pregnancy.</title>
        <authorList>
            <person name="Mccoy Z.T."/>
            <person name="Serrano M.G."/>
            <person name="Spaine K."/>
            <person name="Edwards D.J."/>
            <person name="Buck G.A."/>
            <person name="Jefferson K."/>
        </authorList>
    </citation>
    <scope>NUCLEOTIDE SEQUENCE [LARGE SCALE GENOMIC DNA]</scope>
    <source>
        <strain evidence="1 2">CCUG 42621</strain>
    </source>
</reference>
<dbReference type="RefSeq" id="WP_285153678.1">
    <property type="nucleotide sequence ID" value="NZ_JASSPP010000019.1"/>
</dbReference>
<keyword evidence="2" id="KW-1185">Reference proteome</keyword>